<sequence>MTGRIFLLMLLIGLLKAKLNYSFSRDNVGVWMNLPDLNVLKSDDSLTELIKCVGSTFGTILWSHPSRMLEKGSGSAMPNPSLFFPVIAARYNHNKFVSALNNTTTYNNNALNNKPATTGSKTNETINVIMSFDVLPTSLYEDQKRREYMELHNLTDDNLTIHSLNTKSVEGAKFLAEFANKEYNGTVDTLLLLNEDYLDGETYDESENKAVRLEETLYSVKWARNTLANQLGAREYKLGVLLPYEFFLVDDDEQNLQTAGIKVEILMNVDVIVVATVNDDQFDDYTVEYSNLVKIIEATDSFLRDLKLNVTMIPLIFCNNREPYHPQDVDLDRFKCWQLMNNWAIINHRKIIMYEALEDRYARFKRRGLSWWVMRHKPGESSSKLTQNNFFAKADLLWYYGQWVMSMREYYY</sequence>
<keyword evidence="3" id="KW-1185">Reference proteome</keyword>
<name>A0ABP1PV64_9HEXA</name>
<dbReference type="EMBL" id="CAXLJM020000013">
    <property type="protein sequence ID" value="CAL8078622.1"/>
    <property type="molecule type" value="Genomic_DNA"/>
</dbReference>
<accession>A0ABP1PV64</accession>
<feature type="signal peptide" evidence="1">
    <location>
        <begin position="1"/>
        <end position="17"/>
    </location>
</feature>
<evidence type="ECO:0000313" key="3">
    <source>
        <dbReference type="Proteomes" id="UP001642540"/>
    </source>
</evidence>
<evidence type="ECO:0000256" key="1">
    <source>
        <dbReference type="SAM" id="SignalP"/>
    </source>
</evidence>
<proteinExistence type="predicted"/>
<dbReference type="Proteomes" id="UP001642540">
    <property type="component" value="Unassembled WGS sequence"/>
</dbReference>
<keyword evidence="1" id="KW-0732">Signal</keyword>
<organism evidence="2 3">
    <name type="scientific">Orchesella dallaii</name>
    <dbReference type="NCBI Taxonomy" id="48710"/>
    <lineage>
        <taxon>Eukaryota</taxon>
        <taxon>Metazoa</taxon>
        <taxon>Ecdysozoa</taxon>
        <taxon>Arthropoda</taxon>
        <taxon>Hexapoda</taxon>
        <taxon>Collembola</taxon>
        <taxon>Entomobryomorpha</taxon>
        <taxon>Entomobryoidea</taxon>
        <taxon>Orchesellidae</taxon>
        <taxon>Orchesellinae</taxon>
        <taxon>Orchesella</taxon>
    </lineage>
</organism>
<evidence type="ECO:0000313" key="2">
    <source>
        <dbReference type="EMBL" id="CAL8078622.1"/>
    </source>
</evidence>
<protein>
    <submittedName>
        <fullName evidence="2">Uncharacterized protein</fullName>
    </submittedName>
</protein>
<feature type="chain" id="PRO_5045400086" evidence="1">
    <location>
        <begin position="18"/>
        <end position="412"/>
    </location>
</feature>
<comment type="caution">
    <text evidence="2">The sequence shown here is derived from an EMBL/GenBank/DDBJ whole genome shotgun (WGS) entry which is preliminary data.</text>
</comment>
<gene>
    <name evidence="2" type="ORF">ODALV1_LOCUS4148</name>
</gene>
<reference evidence="2 3" key="1">
    <citation type="submission" date="2024-08" db="EMBL/GenBank/DDBJ databases">
        <authorList>
            <person name="Cucini C."/>
            <person name="Frati F."/>
        </authorList>
    </citation>
    <scope>NUCLEOTIDE SEQUENCE [LARGE SCALE GENOMIC DNA]</scope>
</reference>